<protein>
    <submittedName>
        <fullName evidence="2">PepSY domain-containing protein</fullName>
    </submittedName>
</protein>
<dbReference type="InterPro" id="IPR005625">
    <property type="entry name" value="PepSY-ass_TM"/>
</dbReference>
<gene>
    <name evidence="2" type="ORF">IRL76_07670</name>
</gene>
<dbReference type="EMBL" id="CP064654">
    <property type="protein sequence ID" value="QPC97786.1"/>
    <property type="molecule type" value="Genomic_DNA"/>
</dbReference>
<dbReference type="KEGG" id="qso:IRL76_07670"/>
<keyword evidence="3" id="KW-1185">Reference proteome</keyword>
<name>A0A7S8IUI7_9SPHN</name>
<keyword evidence="1" id="KW-0472">Membrane</keyword>
<organism evidence="2 3">
    <name type="scientific">Qipengyuania soli</name>
    <dbReference type="NCBI Taxonomy" id="2782568"/>
    <lineage>
        <taxon>Bacteria</taxon>
        <taxon>Pseudomonadati</taxon>
        <taxon>Pseudomonadota</taxon>
        <taxon>Alphaproteobacteria</taxon>
        <taxon>Sphingomonadales</taxon>
        <taxon>Erythrobacteraceae</taxon>
        <taxon>Qipengyuania</taxon>
    </lineage>
</organism>
<dbReference type="Pfam" id="PF03929">
    <property type="entry name" value="PepSY_TM"/>
    <property type="match status" value="1"/>
</dbReference>
<keyword evidence="1" id="KW-0812">Transmembrane</keyword>
<dbReference type="AlphaFoldDB" id="A0A7S8IUI7"/>
<feature type="transmembrane region" description="Helical" evidence="1">
    <location>
        <begin position="203"/>
        <end position="223"/>
    </location>
</feature>
<keyword evidence="1" id="KW-1133">Transmembrane helix</keyword>
<evidence type="ECO:0000256" key="1">
    <source>
        <dbReference type="SAM" id="Phobius"/>
    </source>
</evidence>
<sequence length="232" mass="25918">MAQQRMMLKFAKWHIWLGWLVGVPVLMWTVTGLVMVAKPIEEVRGNHLRKEAAPAALPADTRIAISLPSGSTKPVSSVTTRVERGETITRIAYLDGTSDRFAADGRRMGPVSEVEARLLVAQEIVGGDKVTGTSRFAADDVPLDFRRPLPVWQVRLADGTHVYVGTETGEIEAVRTRWWRTFDFVWGLHIMDLQTREDTHHPILILFAVPSVLGALLGCILMFRRRKARVAA</sequence>
<proteinExistence type="predicted"/>
<reference evidence="2 3" key="1">
    <citation type="submission" date="2020-11" db="EMBL/GenBank/DDBJ databases">
        <title>The genome sequence of Erythrobacter sp. 6D36.</title>
        <authorList>
            <person name="Liu Y."/>
        </authorList>
    </citation>
    <scope>NUCLEOTIDE SEQUENCE [LARGE SCALE GENOMIC DNA]</scope>
    <source>
        <strain evidence="2 3">6D36</strain>
    </source>
</reference>
<evidence type="ECO:0000313" key="3">
    <source>
        <dbReference type="Proteomes" id="UP000594459"/>
    </source>
</evidence>
<accession>A0A7S8IUI7</accession>
<evidence type="ECO:0000313" key="2">
    <source>
        <dbReference type="EMBL" id="QPC97786.1"/>
    </source>
</evidence>
<dbReference type="Proteomes" id="UP000594459">
    <property type="component" value="Chromosome"/>
</dbReference>
<dbReference type="RefSeq" id="WP_200980799.1">
    <property type="nucleotide sequence ID" value="NZ_CP064654.1"/>
</dbReference>